<evidence type="ECO:0000313" key="2">
    <source>
        <dbReference type="EMBL" id="OAI18159.1"/>
    </source>
</evidence>
<dbReference type="EMBL" id="LUUK01000172">
    <property type="protein sequence ID" value="OAI18159.1"/>
    <property type="molecule type" value="Genomic_DNA"/>
</dbReference>
<gene>
    <name evidence="2" type="ORF">A1355_06235</name>
</gene>
<evidence type="ECO:0000313" key="3">
    <source>
        <dbReference type="Proteomes" id="UP000077628"/>
    </source>
</evidence>
<reference evidence="3" key="1">
    <citation type="submission" date="2016-03" db="EMBL/GenBank/DDBJ databases">
        <authorList>
            <person name="Heylen K."/>
            <person name="De Vos P."/>
            <person name="Vekeman B."/>
        </authorList>
    </citation>
    <scope>NUCLEOTIDE SEQUENCE [LARGE SCALE GENOMIC DNA]</scope>
    <source>
        <strain evidence="3">R-45383</strain>
    </source>
</reference>
<comment type="caution">
    <text evidence="2">The sequence shown here is derived from an EMBL/GenBank/DDBJ whole genome shotgun (WGS) entry which is preliminary data.</text>
</comment>
<dbReference type="PANTHER" id="PTHR12526">
    <property type="entry name" value="GLYCOSYLTRANSFERASE"/>
    <property type="match status" value="1"/>
</dbReference>
<dbReference type="InterPro" id="IPR001296">
    <property type="entry name" value="Glyco_trans_1"/>
</dbReference>
<dbReference type="RefSeq" id="WP_064028835.1">
    <property type="nucleotide sequence ID" value="NZ_LUUK01000172.1"/>
</dbReference>
<name>A0A177NLU6_9GAMM</name>
<dbReference type="STRING" id="702114.A1355_06235"/>
<feature type="domain" description="Glycosyl transferase family 1" evidence="1">
    <location>
        <begin position="173"/>
        <end position="325"/>
    </location>
</feature>
<dbReference type="SUPFAM" id="SSF53756">
    <property type="entry name" value="UDP-Glycosyltransferase/glycogen phosphorylase"/>
    <property type="match status" value="1"/>
</dbReference>
<dbReference type="Pfam" id="PF00534">
    <property type="entry name" value="Glycos_transf_1"/>
    <property type="match status" value="1"/>
</dbReference>
<dbReference type="Gene3D" id="3.40.50.2000">
    <property type="entry name" value="Glycogen Phosphorylase B"/>
    <property type="match status" value="1"/>
</dbReference>
<dbReference type="GO" id="GO:0016757">
    <property type="term" value="F:glycosyltransferase activity"/>
    <property type="evidence" value="ECO:0007669"/>
    <property type="project" value="TreeGrafter"/>
</dbReference>
<dbReference type="CDD" id="cd03801">
    <property type="entry name" value="GT4_PimA-like"/>
    <property type="match status" value="1"/>
</dbReference>
<organism evidence="2 3">
    <name type="scientific">Methylomonas koyamae</name>
    <dbReference type="NCBI Taxonomy" id="702114"/>
    <lineage>
        <taxon>Bacteria</taxon>
        <taxon>Pseudomonadati</taxon>
        <taxon>Pseudomonadota</taxon>
        <taxon>Gammaproteobacteria</taxon>
        <taxon>Methylococcales</taxon>
        <taxon>Methylococcaceae</taxon>
        <taxon>Methylomonas</taxon>
    </lineage>
</organism>
<dbReference type="Proteomes" id="UP000077628">
    <property type="component" value="Unassembled WGS sequence"/>
</dbReference>
<accession>A0A177NLU6</accession>
<dbReference type="OrthoDB" id="9790710at2"/>
<dbReference type="AlphaFoldDB" id="A0A177NLU6"/>
<protein>
    <recommendedName>
        <fullName evidence="1">Glycosyl transferase family 1 domain-containing protein</fullName>
    </recommendedName>
</protein>
<keyword evidence="3" id="KW-1185">Reference proteome</keyword>
<dbReference type="PANTHER" id="PTHR12526:SF638">
    <property type="entry name" value="SPORE COAT PROTEIN SA"/>
    <property type="match status" value="1"/>
</dbReference>
<sequence length="441" mass="47749">MIRVLHITPHLGGGVGKALSGLALQAADENAGVSHRFICLEALEKTQFVEAIAALADPDFAVEVCPSPDRLRAAIAEADIVQFEFWNHPLLPKCLCEAELPPHRALFWCHISGLGNPRIPAGLAAIADRWVFTSACSLDNPAFADLSDAERQSLGVVSSAGLADLPPLPQRRGRPPRLGYVGTLNFAKLHPRFVEFLAAVPLANLRVKLLGDIANRAELQARCAAVGRPDLFEFAGYSEDILAALADLDILVYLLNPLHYGTAENALVEAMAMGVVPIVLDNPAERRIVTHGQTGLVVNGPAEFAETLTGLINQPEQRLALAQQAAGFARTRYTFAEMTAGLNAHYLDLMNAEKRQPAYAAVFGNCPCDWFKAFQNPNGPYADDGSIPAGADLAHGDFERSKGSVFHFLKYFPDNPRLRSWSRALAEPPRSAPRNARQTLA</sequence>
<proteinExistence type="predicted"/>
<evidence type="ECO:0000259" key="1">
    <source>
        <dbReference type="Pfam" id="PF00534"/>
    </source>
</evidence>